<dbReference type="OrthoDB" id="331602at2157"/>
<feature type="transmembrane region" description="Helical" evidence="1">
    <location>
        <begin position="43"/>
        <end position="63"/>
    </location>
</feature>
<feature type="transmembrane region" description="Helical" evidence="1">
    <location>
        <begin position="12"/>
        <end position="31"/>
    </location>
</feature>
<reference evidence="2 3" key="1">
    <citation type="submission" date="2017-02" db="EMBL/GenBank/DDBJ databases">
        <title>Natronthermophilus aegyptiacus gen. nov.,sp. nov., an aerobic, extremely halophilic alkalithermophilic archaeon isolated from the athalassohaline Wadi An Natrun, Egypt.</title>
        <authorList>
            <person name="Zhao B."/>
        </authorList>
    </citation>
    <scope>NUCLEOTIDE SEQUENCE [LARGE SCALE GENOMIC DNA]</scope>
    <source>
        <strain evidence="2 3">CGMCC 1.3597</strain>
    </source>
</reference>
<dbReference type="Proteomes" id="UP000196084">
    <property type="component" value="Unassembled WGS sequence"/>
</dbReference>
<gene>
    <name evidence="2" type="ORF">B2G88_01565</name>
</gene>
<feature type="transmembrane region" description="Helical" evidence="1">
    <location>
        <begin position="155"/>
        <end position="175"/>
    </location>
</feature>
<feature type="transmembrane region" description="Helical" evidence="1">
    <location>
        <begin position="114"/>
        <end position="135"/>
    </location>
</feature>
<dbReference type="EMBL" id="MWPH01000001">
    <property type="protein sequence ID" value="OVE85539.1"/>
    <property type="molecule type" value="Genomic_DNA"/>
</dbReference>
<organism evidence="2 3">
    <name type="scientific">Natronolimnobius baerhuensis</name>
    <dbReference type="NCBI Taxonomy" id="253108"/>
    <lineage>
        <taxon>Archaea</taxon>
        <taxon>Methanobacteriati</taxon>
        <taxon>Methanobacteriota</taxon>
        <taxon>Stenosarchaea group</taxon>
        <taxon>Halobacteria</taxon>
        <taxon>Halobacteriales</taxon>
        <taxon>Natrialbaceae</taxon>
        <taxon>Natronolimnobius</taxon>
    </lineage>
</organism>
<dbReference type="AlphaFoldDB" id="A0A202EBB7"/>
<feature type="transmembrane region" description="Helical" evidence="1">
    <location>
        <begin position="233"/>
        <end position="252"/>
    </location>
</feature>
<evidence type="ECO:0000313" key="3">
    <source>
        <dbReference type="Proteomes" id="UP000196084"/>
    </source>
</evidence>
<comment type="caution">
    <text evidence="2">The sequence shown here is derived from an EMBL/GenBank/DDBJ whole genome shotgun (WGS) entry which is preliminary data.</text>
</comment>
<keyword evidence="1" id="KW-1133">Transmembrane helix</keyword>
<accession>A0A202EBB7</accession>
<keyword evidence="3" id="KW-1185">Reference proteome</keyword>
<feature type="transmembrane region" description="Helical" evidence="1">
    <location>
        <begin position="208"/>
        <end position="227"/>
    </location>
</feature>
<protein>
    <submittedName>
        <fullName evidence="2">Uncharacterized protein</fullName>
    </submittedName>
</protein>
<keyword evidence="1" id="KW-0812">Transmembrane</keyword>
<name>A0A202EBB7_9EURY</name>
<proteinExistence type="predicted"/>
<evidence type="ECO:0000313" key="2">
    <source>
        <dbReference type="EMBL" id="OVE85539.1"/>
    </source>
</evidence>
<dbReference type="RefSeq" id="WP_087713789.1">
    <property type="nucleotide sequence ID" value="NZ_MWPH01000001.1"/>
</dbReference>
<evidence type="ECO:0000256" key="1">
    <source>
        <dbReference type="SAM" id="Phobius"/>
    </source>
</evidence>
<feature type="transmembrane region" description="Helical" evidence="1">
    <location>
        <begin position="181"/>
        <end position="201"/>
    </location>
</feature>
<sequence length="274" mass="29014">MHWSRPTATTLALAAVGGLVNLAIVFGLYIRAAYPILESTGDVAVLAVALFAVGAIAAFASAYTRLLTPALGWLAALAGTAYYELTTPMPEWSEFEGYVIVDGPTHVASYANTWYVWLALALFAGVLEFGIRRGYGLGERSLRNLPELPLSRADLGRAVVGFGALVGVATMLLAIRSGLPRLATALAIAVLATAVAAVPLAALLARGLLLPTVLFAPVPYLLVYEVFVTTDSHVHILLFGPYALVLALAWALEAVLRSRLRGWDGGRFTNHNAA</sequence>
<keyword evidence="1" id="KW-0472">Membrane</keyword>